<organism evidence="2 3">
    <name type="scientific">Brassica campestris</name>
    <name type="common">Field mustard</name>
    <dbReference type="NCBI Taxonomy" id="3711"/>
    <lineage>
        <taxon>Eukaryota</taxon>
        <taxon>Viridiplantae</taxon>
        <taxon>Streptophyta</taxon>
        <taxon>Embryophyta</taxon>
        <taxon>Tracheophyta</taxon>
        <taxon>Spermatophyta</taxon>
        <taxon>Magnoliopsida</taxon>
        <taxon>eudicotyledons</taxon>
        <taxon>Gunneridae</taxon>
        <taxon>Pentapetalae</taxon>
        <taxon>rosids</taxon>
        <taxon>malvids</taxon>
        <taxon>Brassicales</taxon>
        <taxon>Brassicaceae</taxon>
        <taxon>Brassiceae</taxon>
        <taxon>Brassica</taxon>
    </lineage>
</organism>
<dbReference type="EMBL" id="LS974625">
    <property type="protein sequence ID" value="CAG7863957.1"/>
    <property type="molecule type" value="Genomic_DNA"/>
</dbReference>
<evidence type="ECO:0000313" key="3">
    <source>
        <dbReference type="Proteomes" id="UP000694005"/>
    </source>
</evidence>
<evidence type="ECO:0000313" key="2">
    <source>
        <dbReference type="EMBL" id="CAG7863957.1"/>
    </source>
</evidence>
<proteinExistence type="predicted"/>
<feature type="region of interest" description="Disordered" evidence="1">
    <location>
        <begin position="1"/>
        <end position="63"/>
    </location>
</feature>
<sequence>MAYKMNESKIGTTKLPEGENGQTTQTSHRSNSGPYIQLPSRAVNPERSRSILTLVQTSTTTDN</sequence>
<protein>
    <submittedName>
        <fullName evidence="2">Uncharacterized protein</fullName>
    </submittedName>
</protein>
<name>A0A8D9G1L8_BRACM</name>
<dbReference type="Gramene" id="A09p44240.2_BraZ1">
    <property type="protein sequence ID" value="A09p44240.2_BraZ1.CDS.1"/>
    <property type="gene ID" value="A09g44240.2_BraZ1"/>
</dbReference>
<accession>A0A8D9G1L8</accession>
<dbReference type="AlphaFoldDB" id="A0A8D9G1L8"/>
<gene>
    <name evidence="2" type="ORF">BRAPAZ1V2_A09P44240.2</name>
</gene>
<feature type="compositionally biased region" description="Polar residues" evidence="1">
    <location>
        <begin position="20"/>
        <end position="34"/>
    </location>
</feature>
<dbReference type="Proteomes" id="UP000694005">
    <property type="component" value="Chromosome A09"/>
</dbReference>
<evidence type="ECO:0000256" key="1">
    <source>
        <dbReference type="SAM" id="MobiDB-lite"/>
    </source>
</evidence>
<feature type="compositionally biased region" description="Polar residues" evidence="1">
    <location>
        <begin position="50"/>
        <end position="63"/>
    </location>
</feature>
<reference evidence="2 3" key="1">
    <citation type="submission" date="2021-07" db="EMBL/GenBank/DDBJ databases">
        <authorList>
            <consortium name="Genoscope - CEA"/>
            <person name="William W."/>
        </authorList>
    </citation>
    <scope>NUCLEOTIDE SEQUENCE [LARGE SCALE GENOMIC DNA]</scope>
</reference>